<dbReference type="PANTHER" id="PTHR43396:SF3">
    <property type="entry name" value="FLAVOHEMOPROTEIN"/>
    <property type="match status" value="1"/>
</dbReference>
<comment type="catalytic activity">
    <reaction evidence="9">
        <text>2 nitric oxide + NADPH + 2 O2 = 2 nitrate + NADP(+) + H(+)</text>
        <dbReference type="Rhea" id="RHEA:19465"/>
        <dbReference type="ChEBI" id="CHEBI:15378"/>
        <dbReference type="ChEBI" id="CHEBI:15379"/>
        <dbReference type="ChEBI" id="CHEBI:16480"/>
        <dbReference type="ChEBI" id="CHEBI:17632"/>
        <dbReference type="ChEBI" id="CHEBI:57783"/>
        <dbReference type="ChEBI" id="CHEBI:58349"/>
        <dbReference type="EC" id="1.14.12.17"/>
    </reaction>
</comment>
<comment type="similarity">
    <text evidence="1">In the C-terminal section; belongs to the flavoprotein pyridine nucleotide cytochrome reductase family.</text>
</comment>
<dbReference type="GO" id="GO:0005344">
    <property type="term" value="F:oxygen carrier activity"/>
    <property type="evidence" value="ECO:0007669"/>
    <property type="project" value="UniProtKB-KW"/>
</dbReference>
<feature type="domain" description="Globin" evidence="11">
    <location>
        <begin position="1"/>
        <end position="141"/>
    </location>
</feature>
<dbReference type="GO" id="GO:0071500">
    <property type="term" value="P:cellular response to nitrosative stress"/>
    <property type="evidence" value="ECO:0007669"/>
    <property type="project" value="TreeGrafter"/>
</dbReference>
<dbReference type="InterPro" id="IPR017927">
    <property type="entry name" value="FAD-bd_FR_type"/>
</dbReference>
<evidence type="ECO:0000313" key="16">
    <source>
        <dbReference type="Proteomes" id="UP000215043"/>
    </source>
</evidence>
<evidence type="ECO:0000256" key="2">
    <source>
        <dbReference type="ARBA" id="ARBA00012229"/>
    </source>
</evidence>
<dbReference type="EMBL" id="JPMV01000025">
    <property type="protein sequence ID" value="KGI80932.1"/>
    <property type="molecule type" value="Genomic_DNA"/>
</dbReference>
<evidence type="ECO:0000313" key="14">
    <source>
        <dbReference type="EMBL" id="KGI80932.1"/>
    </source>
</evidence>
<dbReference type="CDD" id="cd14782">
    <property type="entry name" value="FHb-globin_2"/>
    <property type="match status" value="1"/>
</dbReference>
<name>A0A099D537_9ACTN</name>
<dbReference type="HOGENOM" id="CLU_003827_12_0_11"/>
<dbReference type="EC" id="1.14.12.17" evidence="2"/>
<dbReference type="Gene3D" id="2.40.30.10">
    <property type="entry name" value="Translation factors"/>
    <property type="match status" value="1"/>
</dbReference>
<keyword evidence="3 10" id="KW-0349">Heme</keyword>
<dbReference type="InterPro" id="IPR039261">
    <property type="entry name" value="FNR_nucleotide-bd"/>
</dbReference>
<evidence type="ECO:0000313" key="15">
    <source>
        <dbReference type="Proteomes" id="UP000029737"/>
    </source>
</evidence>
<organism evidence="13 16">
    <name type="scientific">Actinopolyspora erythraea</name>
    <dbReference type="NCBI Taxonomy" id="414996"/>
    <lineage>
        <taxon>Bacteria</taxon>
        <taxon>Bacillati</taxon>
        <taxon>Actinomycetota</taxon>
        <taxon>Actinomycetes</taxon>
        <taxon>Actinopolysporales</taxon>
        <taxon>Actinopolysporaceae</taxon>
        <taxon>Actinopolyspora</taxon>
    </lineage>
</organism>
<evidence type="ECO:0000256" key="9">
    <source>
        <dbReference type="ARBA" id="ARBA00049433"/>
    </source>
</evidence>
<evidence type="ECO:0000256" key="3">
    <source>
        <dbReference type="ARBA" id="ARBA00022617"/>
    </source>
</evidence>
<dbReference type="PRINTS" id="PR00410">
    <property type="entry name" value="PHEHYDRXLASE"/>
</dbReference>
<dbReference type="OrthoDB" id="9801223at2"/>
<dbReference type="Gene3D" id="1.10.490.10">
    <property type="entry name" value="Globins"/>
    <property type="match status" value="1"/>
</dbReference>
<keyword evidence="15" id="KW-1185">Reference proteome</keyword>
<evidence type="ECO:0000256" key="1">
    <source>
        <dbReference type="ARBA" id="ARBA00006401"/>
    </source>
</evidence>
<dbReference type="Pfam" id="PF00175">
    <property type="entry name" value="NAD_binding_1"/>
    <property type="match status" value="1"/>
</dbReference>
<dbReference type="GO" id="GO:0008941">
    <property type="term" value="F:nitric oxide dioxygenase NAD(P)H activity"/>
    <property type="evidence" value="ECO:0007669"/>
    <property type="project" value="UniProtKB-EC"/>
</dbReference>
<dbReference type="InterPro" id="IPR012292">
    <property type="entry name" value="Globin/Proto"/>
</dbReference>
<dbReference type="Proteomes" id="UP000215043">
    <property type="component" value="Chromosome"/>
</dbReference>
<keyword evidence="7" id="KW-0520">NAD</keyword>
<dbReference type="InterPro" id="IPR017938">
    <property type="entry name" value="Riboflavin_synthase-like_b-brl"/>
</dbReference>
<evidence type="ECO:0000259" key="11">
    <source>
        <dbReference type="PROSITE" id="PS01033"/>
    </source>
</evidence>
<dbReference type="GO" id="GO:0046210">
    <property type="term" value="P:nitric oxide catabolic process"/>
    <property type="evidence" value="ECO:0007669"/>
    <property type="project" value="TreeGrafter"/>
</dbReference>
<dbReference type="SUPFAM" id="SSF63380">
    <property type="entry name" value="Riboflavin synthase domain-like"/>
    <property type="match status" value="1"/>
</dbReference>
<dbReference type="PANTHER" id="PTHR43396">
    <property type="entry name" value="FLAVOHEMOPROTEIN"/>
    <property type="match status" value="1"/>
</dbReference>
<reference evidence="14 15" key="1">
    <citation type="journal article" date="2014" name="PLoS ONE">
        <title>Identification and Characterization of a New Erythromycin Biosynthetic Gene Cluster in Actinopolyspora erythraea YIM90600, a Novel Erythronolide-Producing Halophilic Actinomycete Isolated from Salt Field.</title>
        <authorList>
            <person name="Chen D."/>
            <person name="Feng J."/>
            <person name="Huang L."/>
            <person name="Zhang Q."/>
            <person name="Wu J."/>
            <person name="Zhu X."/>
            <person name="Duan Y."/>
            <person name="Xu Z."/>
        </authorList>
    </citation>
    <scope>NUCLEOTIDE SEQUENCE [LARGE SCALE GENOMIC DNA]</scope>
    <source>
        <strain evidence="14 15">YIM90600</strain>
    </source>
</reference>
<keyword evidence="4 10" id="KW-0561">Oxygen transport</keyword>
<dbReference type="Gene3D" id="3.40.50.80">
    <property type="entry name" value="Nucleotide-binding domain of ferredoxin-NADP reductase (FNR) module"/>
    <property type="match status" value="1"/>
</dbReference>
<protein>
    <recommendedName>
        <fullName evidence="2">nitric oxide dioxygenase</fullName>
        <ecNumber evidence="2">1.14.12.17</ecNumber>
    </recommendedName>
</protein>
<dbReference type="GO" id="GO:0071949">
    <property type="term" value="F:FAD binding"/>
    <property type="evidence" value="ECO:0007669"/>
    <property type="project" value="TreeGrafter"/>
</dbReference>
<evidence type="ECO:0000256" key="4">
    <source>
        <dbReference type="ARBA" id="ARBA00022621"/>
    </source>
</evidence>
<dbReference type="PROSITE" id="PS01033">
    <property type="entry name" value="GLOBIN"/>
    <property type="match status" value="1"/>
</dbReference>
<dbReference type="InterPro" id="IPR000971">
    <property type="entry name" value="Globin"/>
</dbReference>
<proteinExistence type="inferred from homology"/>
<comment type="catalytic activity">
    <reaction evidence="8">
        <text>2 nitric oxide + NADH + 2 O2 = 2 nitrate + NAD(+) + H(+)</text>
        <dbReference type="Rhea" id="RHEA:19469"/>
        <dbReference type="ChEBI" id="CHEBI:15378"/>
        <dbReference type="ChEBI" id="CHEBI:15379"/>
        <dbReference type="ChEBI" id="CHEBI:16480"/>
        <dbReference type="ChEBI" id="CHEBI:17632"/>
        <dbReference type="ChEBI" id="CHEBI:57540"/>
        <dbReference type="ChEBI" id="CHEBI:57945"/>
        <dbReference type="EC" id="1.14.12.17"/>
    </reaction>
</comment>
<dbReference type="InterPro" id="IPR009050">
    <property type="entry name" value="Globin-like_sf"/>
</dbReference>
<dbReference type="InterPro" id="IPR001433">
    <property type="entry name" value="OxRdtase_FAD/NAD-bd"/>
</dbReference>
<dbReference type="RefSeq" id="WP_043574447.1">
    <property type="nucleotide sequence ID" value="NZ_CP022752.1"/>
</dbReference>
<dbReference type="KEGG" id="aey:CDG81_15455"/>
<dbReference type="eggNOG" id="COG1017">
    <property type="taxonomic scope" value="Bacteria"/>
</dbReference>
<dbReference type="GO" id="GO:0046872">
    <property type="term" value="F:metal ion binding"/>
    <property type="evidence" value="ECO:0007669"/>
    <property type="project" value="UniProtKB-KW"/>
</dbReference>
<dbReference type="Pfam" id="PF00042">
    <property type="entry name" value="Globin"/>
    <property type="match status" value="1"/>
</dbReference>
<reference evidence="13 16" key="2">
    <citation type="submission" date="2017-08" db="EMBL/GenBank/DDBJ databases">
        <title>The complete genome sequence of moderately halophilic actinomycete Actinopolyspora erythraea YIM 90600, the producer of novel erythromycin, novel actinopolysporins A-C and tubercidin.</title>
        <authorList>
            <person name="Yin M."/>
            <person name="Tang S."/>
        </authorList>
    </citation>
    <scope>NUCLEOTIDE SEQUENCE [LARGE SCALE GENOMIC DNA]</scope>
    <source>
        <strain evidence="13 16">YIM 90600</strain>
    </source>
</reference>
<sequence length="396" mass="43715">MLSERSAETVRATLPVVRGAISEIAARFYDRLFAERPELLRDLFNRGNQANGTQREALAGSITVFAAALVDEPGTSPERMLSRIAHKHASLGVTREQYRIVRENLFAAIAEVLGDAATEEVVRAWDEVYWLMAESLVNREEKLYAAAGAPEGDTWREYRVDGRRPETPDVVTFLVRPVDGGPVPEWRAGQYVSVRVRLPDGARQIRQYSLTGDPGDDALRITVKGVNGEPEGEVSNRLHEHVREGDVLWLSAPFGDVVLEEGSGPVLLASAGIGCTPVIAMLRHLVATGSARRVIAVHADRSPTTHAFRAEFERLVAELDDAEAHVWYESPEGPWPRERTGRPDLAALRIPPGTEAYLCGPPAFMRGAHRQLVSAGVAETDVHYEIFEPDSWFAEE</sequence>
<evidence type="ECO:0000256" key="8">
    <source>
        <dbReference type="ARBA" id="ARBA00048649"/>
    </source>
</evidence>
<comment type="similarity">
    <text evidence="10">Belongs to the globin family.</text>
</comment>
<evidence type="ECO:0000256" key="5">
    <source>
        <dbReference type="ARBA" id="ARBA00022723"/>
    </source>
</evidence>
<dbReference type="GO" id="GO:0020037">
    <property type="term" value="F:heme binding"/>
    <property type="evidence" value="ECO:0007669"/>
    <property type="project" value="InterPro"/>
</dbReference>
<dbReference type="PROSITE" id="PS51384">
    <property type="entry name" value="FAD_FR"/>
    <property type="match status" value="1"/>
</dbReference>
<evidence type="ECO:0000256" key="6">
    <source>
        <dbReference type="ARBA" id="ARBA00023004"/>
    </source>
</evidence>
<dbReference type="AlphaFoldDB" id="A0A099D537"/>
<feature type="domain" description="FAD-binding FR-type" evidence="12">
    <location>
        <begin position="153"/>
        <end position="260"/>
    </location>
</feature>
<dbReference type="EMBL" id="CP022752">
    <property type="protein sequence ID" value="ASU79445.1"/>
    <property type="molecule type" value="Genomic_DNA"/>
</dbReference>
<dbReference type="GO" id="GO:0019825">
    <property type="term" value="F:oxygen binding"/>
    <property type="evidence" value="ECO:0007669"/>
    <property type="project" value="InterPro"/>
</dbReference>
<evidence type="ECO:0000256" key="7">
    <source>
        <dbReference type="ARBA" id="ARBA00023027"/>
    </source>
</evidence>
<evidence type="ECO:0000259" key="12">
    <source>
        <dbReference type="PROSITE" id="PS51384"/>
    </source>
</evidence>
<dbReference type="SUPFAM" id="SSF46458">
    <property type="entry name" value="Globin-like"/>
    <property type="match status" value="1"/>
</dbReference>
<gene>
    <name evidence="13" type="ORF">CDG81_15455</name>
    <name evidence="14" type="ORF">IL38_14300</name>
</gene>
<dbReference type="CDD" id="cd06184">
    <property type="entry name" value="flavohem_like_fad_nad_binding"/>
    <property type="match status" value="1"/>
</dbReference>
<keyword evidence="5" id="KW-0479">Metal-binding</keyword>
<dbReference type="eggNOG" id="COG1018">
    <property type="taxonomic scope" value="Bacteria"/>
</dbReference>
<dbReference type="SUPFAM" id="SSF52343">
    <property type="entry name" value="Ferredoxin reductase-like, C-terminal NADP-linked domain"/>
    <property type="match status" value="1"/>
</dbReference>
<keyword evidence="6" id="KW-0408">Iron</keyword>
<evidence type="ECO:0000313" key="13">
    <source>
        <dbReference type="EMBL" id="ASU79445.1"/>
    </source>
</evidence>
<keyword evidence="10" id="KW-0813">Transport</keyword>
<accession>A0A099D537</accession>
<evidence type="ECO:0000256" key="10">
    <source>
        <dbReference type="RuleBase" id="RU000356"/>
    </source>
</evidence>
<dbReference type="FunFam" id="1.10.490.10:FF:000003">
    <property type="entry name" value="Flavohemoprotein"/>
    <property type="match status" value="1"/>
</dbReference>
<dbReference type="Proteomes" id="UP000029737">
    <property type="component" value="Unassembled WGS sequence"/>
</dbReference>